<dbReference type="InterPro" id="IPR036163">
    <property type="entry name" value="HMA_dom_sf"/>
</dbReference>
<dbReference type="Proteomes" id="UP001230426">
    <property type="component" value="Unassembled WGS sequence"/>
</dbReference>
<protein>
    <submittedName>
        <fullName evidence="3">Copper chaperone CopZ</fullName>
    </submittedName>
</protein>
<dbReference type="InterPro" id="IPR006121">
    <property type="entry name" value="HMA_dom"/>
</dbReference>
<dbReference type="CDD" id="cd00371">
    <property type="entry name" value="HMA"/>
    <property type="match status" value="1"/>
</dbReference>
<dbReference type="RefSeq" id="WP_306859885.1">
    <property type="nucleotide sequence ID" value="NZ_JAUSRB010000002.1"/>
</dbReference>
<dbReference type="PROSITE" id="PS01047">
    <property type="entry name" value="HMA_1"/>
    <property type="match status" value="1"/>
</dbReference>
<name>A0ABT9R1T4_9ACTN</name>
<keyword evidence="1" id="KW-0479">Metal-binding</keyword>
<accession>A0ABT9R1T4</accession>
<dbReference type="InterPro" id="IPR017969">
    <property type="entry name" value="Heavy-metal-associated_CS"/>
</dbReference>
<dbReference type="Pfam" id="PF00403">
    <property type="entry name" value="HMA"/>
    <property type="match status" value="1"/>
</dbReference>
<dbReference type="EMBL" id="JAUSRB010000002">
    <property type="protein sequence ID" value="MDP9863193.1"/>
    <property type="molecule type" value="Genomic_DNA"/>
</dbReference>
<evidence type="ECO:0000256" key="1">
    <source>
        <dbReference type="ARBA" id="ARBA00022723"/>
    </source>
</evidence>
<feature type="domain" description="HMA" evidence="2">
    <location>
        <begin position="2"/>
        <end position="67"/>
    </location>
</feature>
<dbReference type="Gene3D" id="3.30.70.100">
    <property type="match status" value="1"/>
</dbReference>
<evidence type="ECO:0000313" key="4">
    <source>
        <dbReference type="Proteomes" id="UP001230426"/>
    </source>
</evidence>
<proteinExistence type="predicted"/>
<evidence type="ECO:0000313" key="3">
    <source>
        <dbReference type="EMBL" id="MDP9863193.1"/>
    </source>
</evidence>
<comment type="caution">
    <text evidence="3">The sequence shown here is derived from an EMBL/GenBank/DDBJ whole genome shotgun (WGS) entry which is preliminary data.</text>
</comment>
<evidence type="ECO:0000259" key="2">
    <source>
        <dbReference type="PROSITE" id="PS50846"/>
    </source>
</evidence>
<dbReference type="PROSITE" id="PS50846">
    <property type="entry name" value="HMA_2"/>
    <property type="match status" value="1"/>
</dbReference>
<sequence length="69" mass="7182">MSTATYKVTGMTCNGCATKVKNQISTVAGVSSVDVELATGHVTVTTESPIDNAVIMDTIEETGYEVVLV</sequence>
<gene>
    <name evidence="3" type="ORF">J2S55_002459</name>
</gene>
<keyword evidence="4" id="KW-1185">Reference proteome</keyword>
<organism evidence="3 4">
    <name type="scientific">Streptosporangium brasiliense</name>
    <dbReference type="NCBI Taxonomy" id="47480"/>
    <lineage>
        <taxon>Bacteria</taxon>
        <taxon>Bacillati</taxon>
        <taxon>Actinomycetota</taxon>
        <taxon>Actinomycetes</taxon>
        <taxon>Streptosporangiales</taxon>
        <taxon>Streptosporangiaceae</taxon>
        <taxon>Streptosporangium</taxon>
    </lineage>
</organism>
<dbReference type="SUPFAM" id="SSF55008">
    <property type="entry name" value="HMA, heavy metal-associated domain"/>
    <property type="match status" value="1"/>
</dbReference>
<reference evidence="3 4" key="1">
    <citation type="submission" date="2023-07" db="EMBL/GenBank/DDBJ databases">
        <title>Sequencing the genomes of 1000 actinobacteria strains.</title>
        <authorList>
            <person name="Klenk H.-P."/>
        </authorList>
    </citation>
    <scope>NUCLEOTIDE SEQUENCE [LARGE SCALE GENOMIC DNA]</scope>
    <source>
        <strain evidence="3 4">DSM 44109</strain>
    </source>
</reference>